<name>A0ABY0FJ02_9BACT</name>
<dbReference type="EMBL" id="PRLK01000013">
    <property type="protein sequence ID" value="RYC72317.1"/>
    <property type="molecule type" value="Genomic_DNA"/>
</dbReference>
<dbReference type="PRINTS" id="PR00756">
    <property type="entry name" value="ALADIPTASE"/>
</dbReference>
<gene>
    <name evidence="13" type="primary">pepN</name>
    <name evidence="13" type="ORF">G6CMJM_00603</name>
</gene>
<evidence type="ECO:0000259" key="10">
    <source>
        <dbReference type="Pfam" id="PF01433"/>
    </source>
</evidence>
<dbReference type="Pfam" id="PF01433">
    <property type="entry name" value="Peptidase_M1"/>
    <property type="match status" value="1"/>
</dbReference>
<keyword evidence="8 9" id="KW-0482">Metalloprotease</keyword>
<dbReference type="InterPro" id="IPR014782">
    <property type="entry name" value="Peptidase_M1_dom"/>
</dbReference>
<dbReference type="Gene3D" id="1.10.390.10">
    <property type="entry name" value="Neutral Protease Domain 2"/>
    <property type="match status" value="1"/>
</dbReference>
<dbReference type="InterPro" id="IPR034016">
    <property type="entry name" value="M1_APN-typ"/>
</dbReference>
<dbReference type="InterPro" id="IPR027268">
    <property type="entry name" value="Peptidase_M4/M1_CTD_sf"/>
</dbReference>
<dbReference type="InterPro" id="IPR001930">
    <property type="entry name" value="Peptidase_M1"/>
</dbReference>
<keyword evidence="5 9" id="KW-0479">Metal-binding</keyword>
<dbReference type="Pfam" id="PF17900">
    <property type="entry name" value="Peptidase_M1_N"/>
    <property type="match status" value="1"/>
</dbReference>
<keyword evidence="14" id="KW-1185">Reference proteome</keyword>
<evidence type="ECO:0000313" key="14">
    <source>
        <dbReference type="Proteomes" id="UP001190925"/>
    </source>
</evidence>
<comment type="similarity">
    <text evidence="2 9">Belongs to the peptidase M1 family.</text>
</comment>
<keyword evidence="4 9" id="KW-0645">Protease</keyword>
<keyword evidence="3 9" id="KW-0031">Aminopeptidase</keyword>
<keyword evidence="6 9" id="KW-0378">Hydrolase</keyword>
<dbReference type="Gene3D" id="2.60.40.1730">
    <property type="entry name" value="tricorn interacting facor f3 domain"/>
    <property type="match status" value="1"/>
</dbReference>
<feature type="domain" description="Peptidase M1 membrane alanine aminopeptidase" evidence="10">
    <location>
        <begin position="227"/>
        <end position="444"/>
    </location>
</feature>
<evidence type="ECO:0000256" key="2">
    <source>
        <dbReference type="ARBA" id="ARBA00010136"/>
    </source>
</evidence>
<evidence type="ECO:0000259" key="11">
    <source>
        <dbReference type="Pfam" id="PF11838"/>
    </source>
</evidence>
<keyword evidence="7 9" id="KW-0862">Zinc</keyword>
<evidence type="ECO:0000256" key="8">
    <source>
        <dbReference type="ARBA" id="ARBA00023049"/>
    </source>
</evidence>
<dbReference type="InterPro" id="IPR042097">
    <property type="entry name" value="Aminopeptidase_N-like_N_sf"/>
</dbReference>
<feature type="domain" description="ERAP1-like C-terminal" evidence="11">
    <location>
        <begin position="510"/>
        <end position="822"/>
    </location>
</feature>
<dbReference type="InterPro" id="IPR045357">
    <property type="entry name" value="Aminopeptidase_N-like_N"/>
</dbReference>
<reference evidence="13 14" key="2">
    <citation type="journal article" date="2020" name="Cell Rep.">
        <title>Acquisition and Adaptation of Ultra-small Parasitic Reduced Genome Bacteria to Mammalian Hosts.</title>
        <authorList>
            <person name="McLean J.S."/>
            <person name="Bor B."/>
            <person name="Kerns K.A."/>
            <person name="Liu Q."/>
            <person name="To T.T."/>
            <person name="Solden L."/>
            <person name="Hendrickson E.L."/>
            <person name="Wrighton K."/>
            <person name="Shi W."/>
            <person name="He X."/>
        </authorList>
    </citation>
    <scope>NUCLEOTIDE SEQUENCE [LARGE SCALE GENOMIC DNA]</scope>
    <source>
        <strain evidence="13 14">TM7_CMJM_G6_1_HOT_870</strain>
    </source>
</reference>
<evidence type="ECO:0000256" key="6">
    <source>
        <dbReference type="ARBA" id="ARBA00022801"/>
    </source>
</evidence>
<evidence type="ECO:0000256" key="9">
    <source>
        <dbReference type="RuleBase" id="RU364040"/>
    </source>
</evidence>
<dbReference type="InterPro" id="IPR024571">
    <property type="entry name" value="ERAP1-like_C_dom"/>
</dbReference>
<dbReference type="Gene3D" id="1.25.50.20">
    <property type="match status" value="1"/>
</dbReference>
<sequence>MSVARLIETFEPSKYQILLNLSNSKERIFTGKVIINGDIKNDNFFNLHSKALDIDFIKVNNINCEYKEKSEDEISIFSNRDNKFDTVSESTVEIGFKGKINDSMHGLYPCYYNDGEERKELLATQFESHHAREVFPCVDEPEAKAIFKLTILTNDNGEKVISNTKVEQETIIDGNIRKVEFEETPKMSTYLLALVVGDLHKKTKLTKSGVEVSTWATKVQSKDLLDFPLDIAVKVLDFYEEYFKEKFPLSKCDHVALPDFSSGAMENWGLITYRETAMLAGEKHSIADKRYVATVIAHETAHQWFGNLVTMKWWDDLWLNESFATMMEYYAVDNIHPEWNVWQDFAVNESIISLRRDAIDGVQAVRIPVHHPDEINTIFDGAIVYAKGARLMNMLREYIGDESFRNGLIEYFKKFKYQNTIGNDLWNELSIASGKDVKSFMSPWLEQPGYPVVKADKKGNILSIEQKQFFTSEHNDMNRKWPIYIASNIKELPEVFNNSYLEVETGEQLVRLNQKNVSHFIANYKGSLRSELLKNISSQDVVSRLQFLQEQSLLAKAGEISSSEHIATLNEYRNEESLNVWEMMSLLLNELKIFVDKDTLEEAKIRLFVAKLSSNLFKKLGVAEKENDSDEDIQLRPLILANMVFARNEKALNDIRAIYNNAKNIEDINAEIRSVVLSSKVRNDEDDELISNLLEIYKTTNSVDLKDDIRGALTSTTKEETIKMLLTIVMDENIVRAQDIASWFVHLLRNRYAQKTTWKWLKDNWVWLENKFDGDKSYDDFPRYAGAILNSEELLKEYSQFFAPMKQMPSLARAIEMGERDIEARVKLIKRDKQAVLEELNKIV</sequence>
<dbReference type="GO" id="GO:0016285">
    <property type="term" value="F:alanyl aminopeptidase activity"/>
    <property type="evidence" value="ECO:0007669"/>
    <property type="project" value="UniProtKB-EC"/>
</dbReference>
<evidence type="ECO:0000313" key="13">
    <source>
        <dbReference type="EMBL" id="RYC72317.1"/>
    </source>
</evidence>
<dbReference type="RefSeq" id="WP_129718995.1">
    <property type="nucleotide sequence ID" value="NZ_PRLK01000013.1"/>
</dbReference>
<proteinExistence type="inferred from homology"/>
<protein>
    <recommendedName>
        <fullName evidence="9">Aminopeptidase</fullName>
        <ecNumber evidence="9">3.4.11.-</ecNumber>
    </recommendedName>
</protein>
<dbReference type="PANTHER" id="PTHR11533">
    <property type="entry name" value="PROTEASE M1 ZINC METALLOPROTEASE"/>
    <property type="match status" value="1"/>
</dbReference>
<comment type="catalytic activity">
    <reaction evidence="1">
        <text>Release of an N-terminal amino acid, Xaa-|-Yaa- from a peptide, amide or arylamide. Xaa is preferably Ala, but may be most amino acids including Pro (slow action). When a terminal hydrophobic residue is followed by a prolyl residue, the two may be released as an intact Xaa-Pro dipeptide.</text>
        <dbReference type="EC" id="3.4.11.2"/>
    </reaction>
</comment>
<comment type="caution">
    <text evidence="13">The sequence shown here is derived from an EMBL/GenBank/DDBJ whole genome shotgun (WGS) entry which is preliminary data.</text>
</comment>
<accession>A0ABY0FJ02</accession>
<evidence type="ECO:0000256" key="7">
    <source>
        <dbReference type="ARBA" id="ARBA00022833"/>
    </source>
</evidence>
<dbReference type="SUPFAM" id="SSF55486">
    <property type="entry name" value="Metalloproteases ('zincins'), catalytic domain"/>
    <property type="match status" value="1"/>
</dbReference>
<organism evidence="13 14">
    <name type="scientific">Candidatus Nanogingivalis gingivitcus</name>
    <dbReference type="NCBI Taxonomy" id="2171992"/>
    <lineage>
        <taxon>Bacteria</taxon>
        <taxon>Candidatus Saccharimonadota</taxon>
        <taxon>Candidatus Nanosyncoccalia</taxon>
        <taxon>Candidatus Nanogingivales</taxon>
        <taxon>Candidatus Nanogingivalaceae</taxon>
        <taxon>Candidatus Nanogingivalis</taxon>
    </lineage>
</organism>
<evidence type="ECO:0000259" key="12">
    <source>
        <dbReference type="Pfam" id="PF17900"/>
    </source>
</evidence>
<evidence type="ECO:0000256" key="4">
    <source>
        <dbReference type="ARBA" id="ARBA00022670"/>
    </source>
</evidence>
<dbReference type="InterPro" id="IPR050344">
    <property type="entry name" value="Peptidase_M1_aminopeptidases"/>
</dbReference>
<dbReference type="SUPFAM" id="SSF63737">
    <property type="entry name" value="Leukotriene A4 hydrolase N-terminal domain"/>
    <property type="match status" value="1"/>
</dbReference>
<reference evidence="13 14" key="1">
    <citation type="journal article" date="2018" name="bioRxiv">
        <title>Evidence of independent acquisition and adaption of ultra-small bacteria to human hosts across the highly diverse yet reduced genomes of the phylum Saccharibacteria.</title>
        <authorList>
            <person name="McLean J.S."/>
            <person name="Bor B."/>
            <person name="To T.T."/>
            <person name="Liu Q."/>
            <person name="Kearns K.A."/>
            <person name="Solden L.M."/>
            <person name="Wrighton K.C."/>
            <person name="He X."/>
            <person name="Shi W."/>
        </authorList>
    </citation>
    <scope>NUCLEOTIDE SEQUENCE [LARGE SCALE GENOMIC DNA]</scope>
    <source>
        <strain evidence="13 14">TM7_CMJM_G6_1_HOT_870</strain>
    </source>
</reference>
<dbReference type="Proteomes" id="UP001190925">
    <property type="component" value="Unassembled WGS sequence"/>
</dbReference>
<dbReference type="PANTHER" id="PTHR11533:SF174">
    <property type="entry name" value="PUROMYCIN-SENSITIVE AMINOPEPTIDASE-RELATED"/>
    <property type="match status" value="1"/>
</dbReference>
<evidence type="ECO:0000256" key="3">
    <source>
        <dbReference type="ARBA" id="ARBA00022438"/>
    </source>
</evidence>
<feature type="domain" description="Aminopeptidase N-like N-terminal" evidence="12">
    <location>
        <begin position="12"/>
        <end position="191"/>
    </location>
</feature>
<dbReference type="CDD" id="cd09601">
    <property type="entry name" value="M1_APN-Q_like"/>
    <property type="match status" value="1"/>
</dbReference>
<evidence type="ECO:0000256" key="5">
    <source>
        <dbReference type="ARBA" id="ARBA00022723"/>
    </source>
</evidence>
<comment type="cofactor">
    <cofactor evidence="9">
        <name>Zn(2+)</name>
        <dbReference type="ChEBI" id="CHEBI:29105"/>
    </cofactor>
    <text evidence="9">Binds 1 zinc ion per subunit.</text>
</comment>
<dbReference type="Pfam" id="PF11838">
    <property type="entry name" value="ERAP1_C"/>
    <property type="match status" value="1"/>
</dbReference>
<dbReference type="EC" id="3.4.11.-" evidence="9"/>
<evidence type="ECO:0000256" key="1">
    <source>
        <dbReference type="ARBA" id="ARBA00000098"/>
    </source>
</evidence>